<gene>
    <name evidence="1" type="ORF">V6N11_060399</name>
</gene>
<proteinExistence type="predicted"/>
<reference evidence="1 2" key="1">
    <citation type="journal article" date="2024" name="G3 (Bethesda)">
        <title>Genome assembly of Hibiscus sabdariffa L. provides insights into metabolisms of medicinal natural products.</title>
        <authorList>
            <person name="Kim T."/>
        </authorList>
    </citation>
    <scope>NUCLEOTIDE SEQUENCE [LARGE SCALE GENOMIC DNA]</scope>
    <source>
        <strain evidence="1">TK-2024</strain>
        <tissue evidence="1">Old leaves</tissue>
    </source>
</reference>
<dbReference type="PANTHER" id="PTHR36617:SF5">
    <property type="entry name" value="OS05G0421675 PROTEIN"/>
    <property type="match status" value="1"/>
</dbReference>
<organism evidence="1 2">
    <name type="scientific">Hibiscus sabdariffa</name>
    <name type="common">roselle</name>
    <dbReference type="NCBI Taxonomy" id="183260"/>
    <lineage>
        <taxon>Eukaryota</taxon>
        <taxon>Viridiplantae</taxon>
        <taxon>Streptophyta</taxon>
        <taxon>Embryophyta</taxon>
        <taxon>Tracheophyta</taxon>
        <taxon>Spermatophyta</taxon>
        <taxon>Magnoliopsida</taxon>
        <taxon>eudicotyledons</taxon>
        <taxon>Gunneridae</taxon>
        <taxon>Pentapetalae</taxon>
        <taxon>rosids</taxon>
        <taxon>malvids</taxon>
        <taxon>Malvales</taxon>
        <taxon>Malvaceae</taxon>
        <taxon>Malvoideae</taxon>
        <taxon>Hibiscus</taxon>
    </lineage>
</organism>
<evidence type="ECO:0000313" key="1">
    <source>
        <dbReference type="EMBL" id="KAK9002819.1"/>
    </source>
</evidence>
<protein>
    <recommendedName>
        <fullName evidence="3">Reverse transcriptase zinc-binding domain-containing protein</fullName>
    </recommendedName>
</protein>
<comment type="caution">
    <text evidence="1">The sequence shown here is derived from an EMBL/GenBank/DDBJ whole genome shotgun (WGS) entry which is preliminary data.</text>
</comment>
<evidence type="ECO:0000313" key="2">
    <source>
        <dbReference type="Proteomes" id="UP001396334"/>
    </source>
</evidence>
<evidence type="ECO:0008006" key="3">
    <source>
        <dbReference type="Google" id="ProtNLM"/>
    </source>
</evidence>
<accession>A0ABR2QQ73</accession>
<sequence>MLLYKWSWRYRSERKSLCRKVINAKYERGEVKLLPFDTSSWNKSWIWRDICRPLDPALASTDPFVSNLQVQLDDGKILEFWSDKWVSNLCLKELFLRTFVLVVNKTEKVAEFGNWEGTIWRWVVLLCRALFVRNWRLMRRSTKPWEGSSRMFSPPTASNGLNRHLKVTQFYSLAKAELLCKTYLETKIKR</sequence>
<dbReference type="Proteomes" id="UP001396334">
    <property type="component" value="Unassembled WGS sequence"/>
</dbReference>
<keyword evidence="2" id="KW-1185">Reference proteome</keyword>
<dbReference type="EMBL" id="JBBPBN010000034">
    <property type="protein sequence ID" value="KAK9002819.1"/>
    <property type="molecule type" value="Genomic_DNA"/>
</dbReference>
<dbReference type="PANTHER" id="PTHR36617">
    <property type="entry name" value="PROTEIN, PUTATIVE-RELATED"/>
    <property type="match status" value="1"/>
</dbReference>
<name>A0ABR2QQ73_9ROSI</name>